<dbReference type="PROSITE" id="PS51257">
    <property type="entry name" value="PROKAR_LIPOPROTEIN"/>
    <property type="match status" value="1"/>
</dbReference>
<protein>
    <submittedName>
        <fullName evidence="2">Uncharacterized protein</fullName>
    </submittedName>
</protein>
<evidence type="ECO:0000256" key="1">
    <source>
        <dbReference type="SAM" id="Phobius"/>
    </source>
</evidence>
<keyword evidence="1" id="KW-0472">Membrane</keyword>
<evidence type="ECO:0000313" key="2">
    <source>
        <dbReference type="EMBL" id="TDG74962.1"/>
    </source>
</evidence>
<keyword evidence="1" id="KW-1133">Transmembrane helix</keyword>
<organism evidence="2 3">
    <name type="scientific">Lentilactobacillus buchneri DSM 20057</name>
    <dbReference type="NCBI Taxonomy" id="1423728"/>
    <lineage>
        <taxon>Bacteria</taxon>
        <taxon>Bacillati</taxon>
        <taxon>Bacillota</taxon>
        <taxon>Bacilli</taxon>
        <taxon>Lactobacillales</taxon>
        <taxon>Lactobacillaceae</taxon>
        <taxon>Lentilactobacillus</taxon>
    </lineage>
</organism>
<accession>A0A4R5NK06</accession>
<gene>
    <name evidence="2" type="ORF">C5L32_000444</name>
</gene>
<dbReference type="AlphaFoldDB" id="A0A4R5NK06"/>
<comment type="caution">
    <text evidence="2">The sequence shown here is derived from an EMBL/GenBank/DDBJ whole genome shotgun (WGS) entry which is preliminary data.</text>
</comment>
<dbReference type="Proteomes" id="UP000295181">
    <property type="component" value="Unassembled WGS sequence"/>
</dbReference>
<keyword evidence="1" id="KW-0812">Transmembrane</keyword>
<proteinExistence type="predicted"/>
<reference evidence="2 3" key="1">
    <citation type="journal article" date="2019" name="Appl. Microbiol. Biotechnol.">
        <title>Uncovering carbohydrate metabolism through a genotype-phenotype association study of 56 lactic acid bacteria genomes.</title>
        <authorList>
            <person name="Buron-Moles G."/>
            <person name="Chailyan A."/>
            <person name="Dolejs I."/>
            <person name="Forster J."/>
            <person name="Miks M.H."/>
        </authorList>
    </citation>
    <scope>NUCLEOTIDE SEQUENCE [LARGE SCALE GENOMIC DNA]</scope>
    <source>
        <strain evidence="2 3">ATCC 4005</strain>
    </source>
</reference>
<feature type="transmembrane region" description="Helical" evidence="1">
    <location>
        <begin position="17"/>
        <end position="40"/>
    </location>
</feature>
<dbReference type="EMBL" id="PUFP01000072">
    <property type="protein sequence ID" value="TDG74962.1"/>
    <property type="molecule type" value="Genomic_DNA"/>
</dbReference>
<evidence type="ECO:0000313" key="3">
    <source>
        <dbReference type="Proteomes" id="UP000295181"/>
    </source>
</evidence>
<name>A0A4R5NK06_LENBU</name>
<sequence>MQNKNLDSTKYYSHGHVGIYITITWVIFLLACIIGILIYFNPI</sequence>